<evidence type="ECO:0000313" key="2">
    <source>
        <dbReference type="Proteomes" id="UP000664521"/>
    </source>
</evidence>
<dbReference type="AlphaFoldDB" id="A0A8H3FC94"/>
<dbReference type="EMBL" id="CAJPDS010000027">
    <property type="protein sequence ID" value="CAF9920924.1"/>
    <property type="molecule type" value="Genomic_DNA"/>
</dbReference>
<name>A0A8H3FC94_9LECA</name>
<dbReference type="OrthoDB" id="3642826at2759"/>
<sequence>MVSGSTIYPGGPPATINGIGVKLGENGDLVVGSHTFTDAGHSASNEENHQPSFTEGGLVFESIPSGVVVHGTTLFPGGPAATINGTLVSLGPDGGLAVGSRTFFGPSSVGNATGITITSQLSAFTGGQVSDYKADRLSLWGHLFFLAVIMNGW</sequence>
<reference evidence="1" key="1">
    <citation type="submission" date="2021-03" db="EMBL/GenBank/DDBJ databases">
        <authorList>
            <person name="Tagirdzhanova G."/>
        </authorList>
    </citation>
    <scope>NUCLEOTIDE SEQUENCE</scope>
</reference>
<organism evidence="1 2">
    <name type="scientific">Heterodermia speciosa</name>
    <dbReference type="NCBI Taxonomy" id="116794"/>
    <lineage>
        <taxon>Eukaryota</taxon>
        <taxon>Fungi</taxon>
        <taxon>Dikarya</taxon>
        <taxon>Ascomycota</taxon>
        <taxon>Pezizomycotina</taxon>
        <taxon>Lecanoromycetes</taxon>
        <taxon>OSLEUM clade</taxon>
        <taxon>Lecanoromycetidae</taxon>
        <taxon>Caliciales</taxon>
        <taxon>Physciaceae</taxon>
        <taxon>Heterodermia</taxon>
    </lineage>
</organism>
<keyword evidence="2" id="KW-1185">Reference proteome</keyword>
<dbReference type="Proteomes" id="UP000664521">
    <property type="component" value="Unassembled WGS sequence"/>
</dbReference>
<accession>A0A8H3FC94</accession>
<gene>
    <name evidence="1" type="ORF">HETSPECPRED_004384</name>
</gene>
<proteinExistence type="predicted"/>
<evidence type="ECO:0000313" key="1">
    <source>
        <dbReference type="EMBL" id="CAF9920924.1"/>
    </source>
</evidence>
<comment type="caution">
    <text evidence="1">The sequence shown here is derived from an EMBL/GenBank/DDBJ whole genome shotgun (WGS) entry which is preliminary data.</text>
</comment>
<protein>
    <submittedName>
        <fullName evidence="1">Uncharacterized protein</fullName>
    </submittedName>
</protein>